<sequence>MSLRARLALVIALLAFLPNLVLALTLGLMGEGPWLPLVLWLLLIGLVSGAVGYFLARSLLRPLEELTRALAYLSVKEGPVNELRLPAPKEPPPMEIALLRARFGELLQRLQRLMEAREAFYGALAHDLKTPLLSAIRALEYLERADHLGREKRVELLLALRRELFQAHLLVENLLALSRLETRTPQRETLNLRALAEDLLLRYREEAGRRGLGLTVEGAGLARGERLLLERALANLLDNALRHAKTQVRIRVEEGALQVEDDGEGLPLPLEALAQPFRQGGPNRGSAGLGLYTAKRVAEAHGGRLLTCKTPLGGACLRLELPPAKEL</sequence>
<dbReference type="Gene3D" id="1.10.287.130">
    <property type="match status" value="1"/>
</dbReference>
<keyword evidence="9" id="KW-0902">Two-component regulatory system</keyword>
<keyword evidence="10 11" id="KW-0472">Membrane</keyword>
<dbReference type="EMBL" id="LJJR01000041">
    <property type="protein sequence ID" value="KPD26269.1"/>
    <property type="molecule type" value="Genomic_DNA"/>
</dbReference>
<dbReference type="GO" id="GO:0000155">
    <property type="term" value="F:phosphorelay sensor kinase activity"/>
    <property type="evidence" value="ECO:0007669"/>
    <property type="project" value="InterPro"/>
</dbReference>
<dbReference type="InterPro" id="IPR003660">
    <property type="entry name" value="HAMP_dom"/>
</dbReference>
<keyword evidence="5" id="KW-0808">Transferase</keyword>
<evidence type="ECO:0000256" key="9">
    <source>
        <dbReference type="ARBA" id="ARBA00023012"/>
    </source>
</evidence>
<evidence type="ECO:0000256" key="4">
    <source>
        <dbReference type="ARBA" id="ARBA00022553"/>
    </source>
</evidence>
<reference evidence="14 15" key="1">
    <citation type="submission" date="2015-09" db="EMBL/GenBank/DDBJ databases">
        <title>Draft genome sequence of Thermus scotoductus strain K1 isolated from a geothermal spring in Nagorno-Karabakh, Armenia.</title>
        <authorList>
            <person name="Saghatelyan A."/>
            <person name="Poghosyan L."/>
            <person name="Panosyan H."/>
            <person name="Birkeland N.-K."/>
        </authorList>
    </citation>
    <scope>NUCLEOTIDE SEQUENCE [LARGE SCALE GENOMIC DNA]</scope>
    <source>
        <strain evidence="14 15">K1</strain>
    </source>
</reference>
<evidence type="ECO:0000256" key="3">
    <source>
        <dbReference type="ARBA" id="ARBA00012438"/>
    </source>
</evidence>
<comment type="caution">
    <text evidence="14">The sequence shown here is derived from an EMBL/GenBank/DDBJ whole genome shotgun (WGS) entry which is preliminary data.</text>
</comment>
<evidence type="ECO:0000313" key="15">
    <source>
        <dbReference type="Proteomes" id="UP000053099"/>
    </source>
</evidence>
<feature type="transmembrane region" description="Helical" evidence="11">
    <location>
        <begin position="33"/>
        <end position="56"/>
    </location>
</feature>
<comment type="catalytic activity">
    <reaction evidence="1">
        <text>ATP + protein L-histidine = ADP + protein N-phospho-L-histidine.</text>
        <dbReference type="EC" id="2.7.13.3"/>
    </reaction>
</comment>
<evidence type="ECO:0000256" key="8">
    <source>
        <dbReference type="ARBA" id="ARBA00022989"/>
    </source>
</evidence>
<evidence type="ECO:0000256" key="5">
    <source>
        <dbReference type="ARBA" id="ARBA00022679"/>
    </source>
</evidence>
<evidence type="ECO:0000256" key="10">
    <source>
        <dbReference type="ARBA" id="ARBA00023136"/>
    </source>
</evidence>
<dbReference type="PATRIC" id="fig|37636.3.peg.1633"/>
<dbReference type="InterPro" id="IPR036890">
    <property type="entry name" value="HATPase_C_sf"/>
</dbReference>
<keyword evidence="8 11" id="KW-1133">Transmembrane helix</keyword>
<evidence type="ECO:0000256" key="11">
    <source>
        <dbReference type="SAM" id="Phobius"/>
    </source>
</evidence>
<dbReference type="Proteomes" id="UP000053099">
    <property type="component" value="Unassembled WGS sequence"/>
</dbReference>
<dbReference type="Pfam" id="PF00512">
    <property type="entry name" value="HisKA"/>
    <property type="match status" value="1"/>
</dbReference>
<dbReference type="PANTHER" id="PTHR45436">
    <property type="entry name" value="SENSOR HISTIDINE KINASE YKOH"/>
    <property type="match status" value="1"/>
</dbReference>
<gene>
    <name evidence="14" type="ORF">AN926_10790</name>
</gene>
<evidence type="ECO:0000256" key="6">
    <source>
        <dbReference type="ARBA" id="ARBA00022692"/>
    </source>
</evidence>
<evidence type="ECO:0000259" key="13">
    <source>
        <dbReference type="PROSITE" id="PS50885"/>
    </source>
</evidence>
<feature type="domain" description="HAMP" evidence="13">
    <location>
        <begin position="57"/>
        <end position="115"/>
    </location>
</feature>
<dbReference type="InterPro" id="IPR050428">
    <property type="entry name" value="TCS_sensor_his_kinase"/>
</dbReference>
<evidence type="ECO:0000256" key="1">
    <source>
        <dbReference type="ARBA" id="ARBA00000085"/>
    </source>
</evidence>
<evidence type="ECO:0000259" key="12">
    <source>
        <dbReference type="PROSITE" id="PS50109"/>
    </source>
</evidence>
<dbReference type="InterPro" id="IPR003594">
    <property type="entry name" value="HATPase_dom"/>
</dbReference>
<dbReference type="GO" id="GO:0016020">
    <property type="term" value="C:membrane"/>
    <property type="evidence" value="ECO:0007669"/>
    <property type="project" value="UniProtKB-SubCell"/>
</dbReference>
<dbReference type="PANTHER" id="PTHR45436:SF5">
    <property type="entry name" value="SENSOR HISTIDINE KINASE TRCS"/>
    <property type="match status" value="1"/>
</dbReference>
<name>A0A0N0ZQD0_THESC</name>
<dbReference type="SUPFAM" id="SSF55874">
    <property type="entry name" value="ATPase domain of HSP90 chaperone/DNA topoisomerase II/histidine kinase"/>
    <property type="match status" value="1"/>
</dbReference>
<organism evidence="14 15">
    <name type="scientific">Thermus scotoductus</name>
    <dbReference type="NCBI Taxonomy" id="37636"/>
    <lineage>
        <taxon>Bacteria</taxon>
        <taxon>Thermotogati</taxon>
        <taxon>Deinococcota</taxon>
        <taxon>Deinococci</taxon>
        <taxon>Thermales</taxon>
        <taxon>Thermaceae</taxon>
        <taxon>Thermus</taxon>
    </lineage>
</organism>
<dbReference type="Gene3D" id="3.30.565.10">
    <property type="entry name" value="Histidine kinase-like ATPase, C-terminal domain"/>
    <property type="match status" value="1"/>
</dbReference>
<dbReference type="InterPro" id="IPR005467">
    <property type="entry name" value="His_kinase_dom"/>
</dbReference>
<comment type="subcellular location">
    <subcellularLocation>
        <location evidence="2">Membrane</location>
    </subcellularLocation>
</comment>
<dbReference type="PROSITE" id="PS50885">
    <property type="entry name" value="HAMP"/>
    <property type="match status" value="1"/>
</dbReference>
<dbReference type="AlphaFoldDB" id="A0A0N0ZQD0"/>
<dbReference type="Pfam" id="PF02518">
    <property type="entry name" value="HATPase_c"/>
    <property type="match status" value="1"/>
</dbReference>
<dbReference type="PRINTS" id="PR00344">
    <property type="entry name" value="BCTRLSENSOR"/>
</dbReference>
<dbReference type="SUPFAM" id="SSF47384">
    <property type="entry name" value="Homodimeric domain of signal transducing histidine kinase"/>
    <property type="match status" value="1"/>
</dbReference>
<dbReference type="SMART" id="SM00388">
    <property type="entry name" value="HisKA"/>
    <property type="match status" value="1"/>
</dbReference>
<keyword evidence="4" id="KW-0597">Phosphoprotein</keyword>
<accession>A0A0N0ZQD0</accession>
<dbReference type="PROSITE" id="PS50109">
    <property type="entry name" value="HIS_KIN"/>
    <property type="match status" value="1"/>
</dbReference>
<dbReference type="InterPro" id="IPR036097">
    <property type="entry name" value="HisK_dim/P_sf"/>
</dbReference>
<dbReference type="EC" id="2.7.13.3" evidence="3"/>
<protein>
    <recommendedName>
        <fullName evidence="3">histidine kinase</fullName>
        <ecNumber evidence="3">2.7.13.3</ecNumber>
    </recommendedName>
</protein>
<evidence type="ECO:0000313" key="14">
    <source>
        <dbReference type="EMBL" id="KPD26269.1"/>
    </source>
</evidence>
<keyword evidence="6 11" id="KW-0812">Transmembrane</keyword>
<dbReference type="SMART" id="SM00387">
    <property type="entry name" value="HATPase_c"/>
    <property type="match status" value="1"/>
</dbReference>
<evidence type="ECO:0000256" key="2">
    <source>
        <dbReference type="ARBA" id="ARBA00004370"/>
    </source>
</evidence>
<dbReference type="InterPro" id="IPR004358">
    <property type="entry name" value="Sig_transdc_His_kin-like_C"/>
</dbReference>
<proteinExistence type="predicted"/>
<dbReference type="CDD" id="cd00075">
    <property type="entry name" value="HATPase"/>
    <property type="match status" value="1"/>
</dbReference>
<dbReference type="Gene3D" id="6.10.340.10">
    <property type="match status" value="1"/>
</dbReference>
<feature type="domain" description="Histidine kinase" evidence="12">
    <location>
        <begin position="123"/>
        <end position="325"/>
    </location>
</feature>
<dbReference type="InterPro" id="IPR003661">
    <property type="entry name" value="HisK_dim/P_dom"/>
</dbReference>
<evidence type="ECO:0000256" key="7">
    <source>
        <dbReference type="ARBA" id="ARBA00022777"/>
    </source>
</evidence>
<keyword evidence="7 14" id="KW-0418">Kinase</keyword>